<dbReference type="GO" id="GO:0008234">
    <property type="term" value="F:cysteine-type peptidase activity"/>
    <property type="evidence" value="ECO:0007669"/>
    <property type="project" value="InterPro"/>
</dbReference>
<keyword evidence="1" id="KW-0732">Signal</keyword>
<protein>
    <submittedName>
        <fullName evidence="3">Type IX secretion system sortase PorU</fullName>
    </submittedName>
</protein>
<dbReference type="Gene3D" id="3.40.50.1460">
    <property type="match status" value="1"/>
</dbReference>
<dbReference type="Gene3D" id="2.60.40.4070">
    <property type="match status" value="1"/>
</dbReference>
<dbReference type="NCBIfam" id="NF033707">
    <property type="entry name" value="T9SS_sortase"/>
    <property type="match status" value="1"/>
</dbReference>
<dbReference type="InterPro" id="IPR029031">
    <property type="entry name" value="Gingipain_N_sf"/>
</dbReference>
<dbReference type="SUPFAM" id="SSF52129">
    <property type="entry name" value="Caspase-like"/>
    <property type="match status" value="1"/>
</dbReference>
<dbReference type="EMBL" id="SJSA01000001">
    <property type="protein sequence ID" value="TGG39422.1"/>
    <property type="molecule type" value="Genomic_DNA"/>
</dbReference>
<dbReference type="InterPro" id="IPR001769">
    <property type="entry name" value="Gingipain"/>
</dbReference>
<reference evidence="3 4" key="1">
    <citation type="submission" date="2019-02" db="EMBL/GenBank/DDBJ databases">
        <title>Isolation and identification of novel species under the genus Muribaculum.</title>
        <authorList>
            <person name="Miyake S."/>
            <person name="Ding Y."/>
            <person name="Low A."/>
            <person name="Soh M."/>
            <person name="Seedorf H."/>
        </authorList>
    </citation>
    <scope>NUCLEOTIDE SEQUENCE [LARGE SCALE GENOMIC DNA]</scope>
    <source>
        <strain evidence="3 4">TLL-A3</strain>
    </source>
</reference>
<dbReference type="Proteomes" id="UP000297635">
    <property type="component" value="Unassembled WGS sequence"/>
</dbReference>
<accession>A0A4Z0V7T1</accession>
<comment type="caution">
    <text evidence="3">The sequence shown here is derived from an EMBL/GenBank/DDBJ whole genome shotgun (WGS) entry which is preliminary data.</text>
</comment>
<dbReference type="Pfam" id="PF01364">
    <property type="entry name" value="Peptidase_C25"/>
    <property type="match status" value="1"/>
</dbReference>
<feature type="domain" description="Gingipain" evidence="2">
    <location>
        <begin position="404"/>
        <end position="773"/>
    </location>
</feature>
<evidence type="ECO:0000313" key="4">
    <source>
        <dbReference type="Proteomes" id="UP000297635"/>
    </source>
</evidence>
<dbReference type="GO" id="GO:0006508">
    <property type="term" value="P:proteolysis"/>
    <property type="evidence" value="ECO:0007669"/>
    <property type="project" value="InterPro"/>
</dbReference>
<sequence length="1150" mass="127599">MSRCNKVSLGRVNMVIRICIMNSRYLRYIFLILSLWDAASAVAFSPDIYTGHSVLSRGRWVKLSVEQTGMHLIPIADIRAWGFDNPGNVRVYGYGGRRIPDRLSLENYIDDLPMVQSEMTPRGIVFYAEGPLSRHDNSDNTHYHTANPYSTHGYYFISDRNAEQRSIPTEGGTPSGEGVTTFIESVRHELEAVSPAHSGHLIVGEDFKFTPTRRFTFNMPGRCADSNAYMRCEFFAKSSGGVQLTFAENGNTLPPLTSDRVAGTTDYGEILVTQRTLDTQGEKLNLTITASPIGSVSLAHLDNITICYLRELAMPESRHLDFTVKNSTVTLSGVSESTRVWDVTNPLKVVRMKPVISQGNATWTNEYYGKRRYAAWDENAALPVPKVAEVVRNQNIHAEPTPDMVIFTHPSLREQAERVARLHMEEPDSLRVLVVSTDAVANEFGSGCADINAMRRMLKMFYDRGSDTNRHRLQYALIMGSVNYDHRKITPVWRNNMETTVPVWQTDNGHSEQESYSTDDALGVLGDNTGLNFSSATINIAVGRIPAHNPEEAKVFVDRLTAYNKAPKSGRWRNRIVLAADNGNDNIHMTQTEDIEKNFRSFAKGRDMTYHKVYVDEFELIGGVAKPAREKLHNLLNEGVVWWNYVGHSSHNSIGREGLLNYSDLQKLYLRRAPFFYGATCTFAQWDDDEHCGMEYLTLSDAGGLIGGISATRTVYISRNGILTSALGKELFDTDSDGRMRPIGEILRRSKNRIGADSNKLRYVLLGDPAMRLAFPENTATLDSINDKAVTADNGDSEPPVITALGNTKLSGSVCSHDGNVIESFNGFIELTLYDAESSHTTHGRENSSGTGGIVFDEQGEQLYTGRAKVVNGKWECTIILPPEISDNFRNATLSMYAQSDDDILLSAVGANRDFYVYGYDENAIVDDNAPVIESMYLNHETFRNGDAVNPTPMLLARVSDDMGINMSLAGVGHQMSLRIDETKNLSDLSSSFIPDIDGSPAGNIAYQLPELTPGHHTASLKVWDIGGNSTTASIDFYVDPTLAPKIFDVYTDANPASTEANFYIAHNRPDAMLSVRIDVYDMSGRFVWSDTTRGRADMYLTTPVKWDLNNMSGNRVGRGIYVYRATVISEGSDTTPSTSSSAAKRIAVM</sequence>
<evidence type="ECO:0000313" key="3">
    <source>
        <dbReference type="EMBL" id="TGG39422.1"/>
    </source>
</evidence>
<organism evidence="3 4">
    <name type="scientific">Duncaniella freteri</name>
    <dbReference type="NCBI Taxonomy" id="2530391"/>
    <lineage>
        <taxon>Bacteria</taxon>
        <taxon>Pseudomonadati</taxon>
        <taxon>Bacteroidota</taxon>
        <taxon>Bacteroidia</taxon>
        <taxon>Bacteroidales</taxon>
        <taxon>Muribaculaceae</taxon>
        <taxon>Duncaniella</taxon>
    </lineage>
</organism>
<gene>
    <name evidence="3" type="primary">porU</name>
    <name evidence="3" type="ORF">EZ315_01370</name>
</gene>
<name>A0A4Z0V7T1_9BACT</name>
<proteinExistence type="predicted"/>
<dbReference type="AlphaFoldDB" id="A0A4Z0V7T1"/>
<dbReference type="CDD" id="cd02258">
    <property type="entry name" value="Peptidase_C25_N"/>
    <property type="match status" value="1"/>
</dbReference>
<keyword evidence="4" id="KW-1185">Reference proteome</keyword>
<dbReference type="InterPro" id="IPR029030">
    <property type="entry name" value="Caspase-like_dom_sf"/>
</dbReference>
<dbReference type="Gene3D" id="3.40.50.10390">
    <property type="entry name" value="Gingipain r, domain 1"/>
    <property type="match status" value="1"/>
</dbReference>
<evidence type="ECO:0000256" key="1">
    <source>
        <dbReference type="ARBA" id="ARBA00022729"/>
    </source>
</evidence>
<evidence type="ECO:0000259" key="2">
    <source>
        <dbReference type="Pfam" id="PF01364"/>
    </source>
</evidence>